<reference evidence="2" key="1">
    <citation type="submission" date="2018-05" db="EMBL/GenBank/DDBJ databases">
        <authorList>
            <person name="Lanie J.A."/>
            <person name="Ng W.-L."/>
            <person name="Kazmierczak K.M."/>
            <person name="Andrzejewski T.M."/>
            <person name="Davidsen T.M."/>
            <person name="Wayne K.J."/>
            <person name="Tettelin H."/>
            <person name="Glass J.I."/>
            <person name="Rusch D."/>
            <person name="Podicherti R."/>
            <person name="Tsui H.-C.T."/>
            <person name="Winkler M.E."/>
        </authorList>
    </citation>
    <scope>NUCLEOTIDE SEQUENCE</scope>
</reference>
<accession>A0A383B1I7</accession>
<dbReference type="InterPro" id="IPR006076">
    <property type="entry name" value="FAD-dep_OxRdtase"/>
</dbReference>
<sequence>MRHKKIAVIGAGIVGASVAFHLSQHGMDVSVFDKNQPGNGASGHSFAWINAFSKQPRHYYDLNYRSMDRWPRFAEDLGEDIGLRWGGNVTYCSDSDEGLRLASECERLNSWGYSARLISSEELSSLEPNLKIGQFHTGIYTRNEGHVLPVKVAEACMHKVQEAGGELHFDTFVDSIYQDGDKVLLYSQDRHREFDQVVIAAGIDSTKLAKTAGINL</sequence>
<dbReference type="InterPro" id="IPR036188">
    <property type="entry name" value="FAD/NAD-bd_sf"/>
</dbReference>
<gene>
    <name evidence="2" type="ORF">METZ01_LOCUS466112</name>
</gene>
<organism evidence="2">
    <name type="scientific">marine metagenome</name>
    <dbReference type="NCBI Taxonomy" id="408172"/>
    <lineage>
        <taxon>unclassified sequences</taxon>
        <taxon>metagenomes</taxon>
        <taxon>ecological metagenomes</taxon>
    </lineage>
</organism>
<dbReference type="Gene3D" id="3.30.9.10">
    <property type="entry name" value="D-Amino Acid Oxidase, subunit A, domain 2"/>
    <property type="match status" value="1"/>
</dbReference>
<evidence type="ECO:0000313" key="2">
    <source>
        <dbReference type="EMBL" id="SVE13258.1"/>
    </source>
</evidence>
<dbReference type="Gene3D" id="3.50.50.60">
    <property type="entry name" value="FAD/NAD(P)-binding domain"/>
    <property type="match status" value="1"/>
</dbReference>
<dbReference type="EMBL" id="UINC01196310">
    <property type="protein sequence ID" value="SVE13258.1"/>
    <property type="molecule type" value="Genomic_DNA"/>
</dbReference>
<evidence type="ECO:0000259" key="1">
    <source>
        <dbReference type="Pfam" id="PF01266"/>
    </source>
</evidence>
<dbReference type="Pfam" id="PF01266">
    <property type="entry name" value="DAO"/>
    <property type="match status" value="1"/>
</dbReference>
<dbReference type="GO" id="GO:0005737">
    <property type="term" value="C:cytoplasm"/>
    <property type="evidence" value="ECO:0007669"/>
    <property type="project" value="TreeGrafter"/>
</dbReference>
<dbReference type="PANTHER" id="PTHR13847">
    <property type="entry name" value="SARCOSINE DEHYDROGENASE-RELATED"/>
    <property type="match status" value="1"/>
</dbReference>
<protein>
    <recommendedName>
        <fullName evidence="1">FAD dependent oxidoreductase domain-containing protein</fullName>
    </recommendedName>
</protein>
<name>A0A383B1I7_9ZZZZ</name>
<proteinExistence type="predicted"/>
<dbReference type="SUPFAM" id="SSF51905">
    <property type="entry name" value="FAD/NAD(P)-binding domain"/>
    <property type="match status" value="1"/>
</dbReference>
<dbReference type="AlphaFoldDB" id="A0A383B1I7"/>
<feature type="domain" description="FAD dependent oxidoreductase" evidence="1">
    <location>
        <begin position="5"/>
        <end position="212"/>
    </location>
</feature>
<feature type="non-terminal residue" evidence="2">
    <location>
        <position position="216"/>
    </location>
</feature>